<gene>
    <name evidence="2" type="ORF">B5V51_1861</name>
</gene>
<sequence>MYKLLSFLVILAVAFAAPAPEPGAAILAPAVYRAPLTYAPALGYAALPAAGLPLQYSAPYLASYPAAPIAYSKYY</sequence>
<evidence type="ECO:0000256" key="1">
    <source>
        <dbReference type="SAM" id="SignalP"/>
    </source>
</evidence>
<organism evidence="2">
    <name type="scientific">Heliothis virescens</name>
    <name type="common">Tobacco budworm moth</name>
    <dbReference type="NCBI Taxonomy" id="7102"/>
    <lineage>
        <taxon>Eukaryota</taxon>
        <taxon>Metazoa</taxon>
        <taxon>Ecdysozoa</taxon>
        <taxon>Arthropoda</taxon>
        <taxon>Hexapoda</taxon>
        <taxon>Insecta</taxon>
        <taxon>Pterygota</taxon>
        <taxon>Neoptera</taxon>
        <taxon>Endopterygota</taxon>
        <taxon>Lepidoptera</taxon>
        <taxon>Glossata</taxon>
        <taxon>Ditrysia</taxon>
        <taxon>Noctuoidea</taxon>
        <taxon>Noctuidae</taxon>
        <taxon>Heliothinae</taxon>
        <taxon>Heliothis</taxon>
    </lineage>
</organism>
<accession>A0A2A4JHA6</accession>
<evidence type="ECO:0000313" key="2">
    <source>
        <dbReference type="EMBL" id="PCG71437.1"/>
    </source>
</evidence>
<keyword evidence="1" id="KW-0732">Signal</keyword>
<feature type="signal peptide" evidence="1">
    <location>
        <begin position="1"/>
        <end position="16"/>
    </location>
</feature>
<evidence type="ECO:0008006" key="3">
    <source>
        <dbReference type="Google" id="ProtNLM"/>
    </source>
</evidence>
<dbReference type="AlphaFoldDB" id="A0A2A4JHA6"/>
<dbReference type="EMBL" id="NWSH01001390">
    <property type="protein sequence ID" value="PCG71437.1"/>
    <property type="molecule type" value="Genomic_DNA"/>
</dbReference>
<reference evidence="2" key="1">
    <citation type="submission" date="2017-09" db="EMBL/GenBank/DDBJ databases">
        <title>Contemporary evolution of a Lepidopteran species, Heliothis virescens, in response to modern agricultural practices.</title>
        <authorList>
            <person name="Fritz M.L."/>
            <person name="Deyonke A.M."/>
            <person name="Papanicolaou A."/>
            <person name="Micinski S."/>
            <person name="Westbrook J."/>
            <person name="Gould F."/>
        </authorList>
    </citation>
    <scope>NUCLEOTIDE SEQUENCE [LARGE SCALE GENOMIC DNA]</scope>
    <source>
        <strain evidence="2">HvINT-</strain>
        <tissue evidence="2">Whole body</tissue>
    </source>
</reference>
<protein>
    <recommendedName>
        <fullName evidence="3">Neuropeptide-like 4</fullName>
    </recommendedName>
</protein>
<comment type="caution">
    <text evidence="2">The sequence shown here is derived from an EMBL/GenBank/DDBJ whole genome shotgun (WGS) entry which is preliminary data.</text>
</comment>
<feature type="chain" id="PRO_5012449757" description="Neuropeptide-like 4" evidence="1">
    <location>
        <begin position="17"/>
        <end position="75"/>
    </location>
</feature>
<name>A0A2A4JHA6_HELVI</name>
<proteinExistence type="predicted"/>